<dbReference type="AlphaFoldDB" id="A0A6A5BKL0"/>
<evidence type="ECO:0000313" key="5">
    <source>
        <dbReference type="Proteomes" id="UP000444721"/>
    </source>
</evidence>
<dbReference type="PANTHER" id="PTHR24170">
    <property type="entry name" value="ANKYRIN REPEAT DOMAIN-CONTAINING PROTEIN 27"/>
    <property type="match status" value="1"/>
</dbReference>
<feature type="region of interest" description="Disordered" evidence="2">
    <location>
        <begin position="325"/>
        <end position="388"/>
    </location>
</feature>
<feature type="region of interest" description="Disordered" evidence="2">
    <location>
        <begin position="1"/>
        <end position="40"/>
    </location>
</feature>
<feature type="compositionally biased region" description="Polar residues" evidence="2">
    <location>
        <begin position="1030"/>
        <end position="1045"/>
    </location>
</feature>
<reference evidence="4 5" key="1">
    <citation type="journal article" date="2019" name="Sci. Rep.">
        <title>Nanopore sequencing improves the draft genome of the human pathogenic amoeba Naegleria fowleri.</title>
        <authorList>
            <person name="Liechti N."/>
            <person name="Schurch N."/>
            <person name="Bruggmann R."/>
            <person name="Wittwer M."/>
        </authorList>
    </citation>
    <scope>NUCLEOTIDE SEQUENCE [LARGE SCALE GENOMIC DNA]</scope>
    <source>
        <strain evidence="4 5">ATCC 30894</strain>
    </source>
</reference>
<feature type="coiled-coil region" evidence="1">
    <location>
        <begin position="219"/>
        <end position="246"/>
    </location>
</feature>
<dbReference type="InterPro" id="IPR003123">
    <property type="entry name" value="VPS9"/>
</dbReference>
<dbReference type="Proteomes" id="UP000444721">
    <property type="component" value="Unassembled WGS sequence"/>
</dbReference>
<evidence type="ECO:0000256" key="1">
    <source>
        <dbReference type="SAM" id="Coils"/>
    </source>
</evidence>
<dbReference type="InterPro" id="IPR051248">
    <property type="entry name" value="UPF0507/Ank_repeat_27"/>
</dbReference>
<dbReference type="OrthoDB" id="300289at2759"/>
<feature type="region of interest" description="Disordered" evidence="2">
    <location>
        <begin position="64"/>
        <end position="83"/>
    </location>
</feature>
<feature type="region of interest" description="Disordered" evidence="2">
    <location>
        <begin position="121"/>
        <end position="154"/>
    </location>
</feature>
<evidence type="ECO:0000256" key="2">
    <source>
        <dbReference type="SAM" id="MobiDB-lite"/>
    </source>
</evidence>
<feature type="compositionally biased region" description="Basic and acidic residues" evidence="2">
    <location>
        <begin position="1015"/>
        <end position="1029"/>
    </location>
</feature>
<dbReference type="InterPro" id="IPR037191">
    <property type="entry name" value="VPS9_dom_sf"/>
</dbReference>
<dbReference type="RefSeq" id="XP_044562250.1">
    <property type="nucleotide sequence ID" value="XM_044706843.1"/>
</dbReference>
<feature type="compositionally biased region" description="Low complexity" evidence="2">
    <location>
        <begin position="470"/>
        <end position="482"/>
    </location>
</feature>
<dbReference type="VEuPathDB" id="AmoebaDB:FDP41_003529"/>
<dbReference type="Gene3D" id="1.20.1050.80">
    <property type="entry name" value="VPS9 domain"/>
    <property type="match status" value="1"/>
</dbReference>
<dbReference type="EMBL" id="VFQX01000034">
    <property type="protein sequence ID" value="KAF0977537.1"/>
    <property type="molecule type" value="Genomic_DNA"/>
</dbReference>
<proteinExistence type="predicted"/>
<accession>A0A6A5BKL0</accession>
<dbReference type="VEuPathDB" id="AmoebaDB:NF0063900"/>
<feature type="domain" description="VPS9" evidence="3">
    <location>
        <begin position="851"/>
        <end position="1014"/>
    </location>
</feature>
<feature type="region of interest" description="Disordered" evidence="2">
    <location>
        <begin position="1015"/>
        <end position="1052"/>
    </location>
</feature>
<evidence type="ECO:0000259" key="3">
    <source>
        <dbReference type="PROSITE" id="PS51205"/>
    </source>
</evidence>
<dbReference type="Pfam" id="PF02204">
    <property type="entry name" value="VPS9"/>
    <property type="match status" value="1"/>
</dbReference>
<feature type="region of interest" description="Disordered" evidence="2">
    <location>
        <begin position="464"/>
        <end position="486"/>
    </location>
</feature>
<keyword evidence="1" id="KW-0175">Coiled coil</keyword>
<keyword evidence="5" id="KW-1185">Reference proteome</keyword>
<evidence type="ECO:0000313" key="4">
    <source>
        <dbReference type="EMBL" id="KAF0977537.1"/>
    </source>
</evidence>
<gene>
    <name evidence="4" type="ORF">FDP41_003529</name>
</gene>
<dbReference type="PROSITE" id="PS51205">
    <property type="entry name" value="VPS9"/>
    <property type="match status" value="1"/>
</dbReference>
<organism evidence="4 5">
    <name type="scientific">Naegleria fowleri</name>
    <name type="common">Brain eating amoeba</name>
    <dbReference type="NCBI Taxonomy" id="5763"/>
    <lineage>
        <taxon>Eukaryota</taxon>
        <taxon>Discoba</taxon>
        <taxon>Heterolobosea</taxon>
        <taxon>Tetramitia</taxon>
        <taxon>Eutetramitia</taxon>
        <taxon>Vahlkampfiidae</taxon>
        <taxon>Naegleria</taxon>
    </lineage>
</organism>
<feature type="compositionally biased region" description="Basic residues" evidence="2">
    <location>
        <begin position="341"/>
        <end position="350"/>
    </location>
</feature>
<dbReference type="VEuPathDB" id="AmoebaDB:NfTy_070750"/>
<sequence>MATVSSSPTREEESMRPSSNSIIEEKENGTSEGLISDNFDNEAEPCSKLLIGNKRNNNIAEQHTSKLSTMIKGEGTFGEQPPEDDYVVIEKRSVQEIGESTSSSSSCPLDTETCISLSSSFSSPPSSFQRIPASLSTPSSVPNSSIPSSDRSSVRDDLIVSSLSSAFSPTGVSGINSDFVANSPSHNTRTEPKVAHDADEPPITEEPVVIKNNSSVVPVFLNQDNFEALEENIRKLKENVKEYDDFTISTTNTGSDTIIKANYFIPPAKKKEENTTKTDDLKTILPNVGAVPSWVAELRSAWDDEITTMDQSKREYFLKFADNDTDDDVEENDENGVSSKRNTKIRKHMKQFIQEKEDSSSKKYFLGNESNSPINKENKPKSSPPVSIKNKAAISKPSEGFAISESFVSNSRLIDSLATNEFDISLSSFREEPNEVQSTTSFIFRKDSMHSPLTDMSTKPLFAEDRFKPKSPTTPTEPLSPTKQRRQTFLTNNSEMKHFQPKRDNLLKKLFTSNPKKRTEDDWKDELVKYEQRLCNYLKESKQVIKDLRKRQDVEYEKIQQEYSFIQRCHDSKLLQIYKDLARCKLIRLKQRRELEKGCKKVLKEKIDTIRDILLQQTQHLKQHQVEQGGDITIKCYNLLPHFVKQEAFYKEVDELLSENEVLCAQWNEISLLEQLSKDLSEKFLQMKKDSGITKKVIQKKDVTIKLKSILKRYIEEPALPLCNFHLLSDTNNFKDPNLDDQIWQSCIHCIENDQRLEIEQEFFDLIADQRTEEGQSLRTFVKEINNVGLEKISPSEIVDYVSSFVDYLSTRHSITLDIEKQVLVRLLSRLIYNEFGLGVKLQKIEVEAHSAENLKFQKQANLLKQLTPNQLGVANKFLPLRVKFTGKQNSIKEMIHKISQTPFYDPVTTLSYLNYYVSPMDMLHCVYSCARQIHIIAKDNCTQRGKEFSFGADEFFPILVYVVVHSHLPNIHSALSYLSKFASQSRNSEVVYYLTCLEGAVMYVQEITPEDIQELTKDEEMLDKEHPSSPRQKNLHDSPQVTDSMESEDIS</sequence>
<feature type="compositionally biased region" description="Acidic residues" evidence="2">
    <location>
        <begin position="325"/>
        <end position="334"/>
    </location>
</feature>
<comment type="caution">
    <text evidence="4">The sequence shown here is derived from an EMBL/GenBank/DDBJ whole genome shotgun (WGS) entry which is preliminary data.</text>
</comment>
<dbReference type="OMA" id="QIHIIAK"/>
<dbReference type="GeneID" id="68110747"/>
<name>A0A6A5BKL0_NAEFO</name>
<dbReference type="SMART" id="SM00167">
    <property type="entry name" value="VPS9"/>
    <property type="match status" value="1"/>
</dbReference>
<protein>
    <recommendedName>
        <fullName evidence="3">VPS9 domain-containing protein</fullName>
    </recommendedName>
</protein>
<dbReference type="SUPFAM" id="SSF109993">
    <property type="entry name" value="VPS9 domain"/>
    <property type="match status" value="1"/>
</dbReference>
<feature type="compositionally biased region" description="Low complexity" evidence="2">
    <location>
        <begin position="121"/>
        <end position="151"/>
    </location>
</feature>